<organism evidence="2 3">
    <name type="scientific">Datura stramonium</name>
    <name type="common">Jimsonweed</name>
    <name type="synonym">Common thornapple</name>
    <dbReference type="NCBI Taxonomy" id="4076"/>
    <lineage>
        <taxon>Eukaryota</taxon>
        <taxon>Viridiplantae</taxon>
        <taxon>Streptophyta</taxon>
        <taxon>Embryophyta</taxon>
        <taxon>Tracheophyta</taxon>
        <taxon>Spermatophyta</taxon>
        <taxon>Magnoliopsida</taxon>
        <taxon>eudicotyledons</taxon>
        <taxon>Gunneridae</taxon>
        <taxon>Pentapetalae</taxon>
        <taxon>asterids</taxon>
        <taxon>lamiids</taxon>
        <taxon>Solanales</taxon>
        <taxon>Solanaceae</taxon>
        <taxon>Solanoideae</taxon>
        <taxon>Datureae</taxon>
        <taxon>Datura</taxon>
    </lineage>
</organism>
<gene>
    <name evidence="2" type="ORF">HAX54_013060</name>
</gene>
<protein>
    <submittedName>
        <fullName evidence="2">Uncharacterized protein</fullName>
    </submittedName>
</protein>
<evidence type="ECO:0000256" key="1">
    <source>
        <dbReference type="SAM" id="Coils"/>
    </source>
</evidence>
<name>A0ABS8TMN7_DATST</name>
<proteinExistence type="predicted"/>
<accession>A0ABS8TMN7</accession>
<sequence>MSSFTTLNKNNENARLSANDVNEFINRTRGELNKDKEKMDTLKKKVEILKKKTETLKKKIEDLKIEYMEQEKAHEVAKAKVKDLGSQLKVAAIKQREIEQIVNAKAYIPH</sequence>
<dbReference type="Proteomes" id="UP000823775">
    <property type="component" value="Unassembled WGS sequence"/>
</dbReference>
<dbReference type="EMBL" id="JACEIK010001778">
    <property type="protein sequence ID" value="MCD7472120.1"/>
    <property type="molecule type" value="Genomic_DNA"/>
</dbReference>
<comment type="caution">
    <text evidence="2">The sequence shown here is derived from an EMBL/GenBank/DDBJ whole genome shotgun (WGS) entry which is preliminary data.</text>
</comment>
<evidence type="ECO:0000313" key="2">
    <source>
        <dbReference type="EMBL" id="MCD7472120.1"/>
    </source>
</evidence>
<keyword evidence="1" id="KW-0175">Coiled coil</keyword>
<keyword evidence="3" id="KW-1185">Reference proteome</keyword>
<evidence type="ECO:0000313" key="3">
    <source>
        <dbReference type="Proteomes" id="UP000823775"/>
    </source>
</evidence>
<reference evidence="2 3" key="1">
    <citation type="journal article" date="2021" name="BMC Genomics">
        <title>Datura genome reveals duplications of psychoactive alkaloid biosynthetic genes and high mutation rate following tissue culture.</title>
        <authorList>
            <person name="Rajewski A."/>
            <person name="Carter-House D."/>
            <person name="Stajich J."/>
            <person name="Litt A."/>
        </authorList>
    </citation>
    <scope>NUCLEOTIDE SEQUENCE [LARGE SCALE GENOMIC DNA]</scope>
    <source>
        <strain evidence="2">AR-01</strain>
    </source>
</reference>
<feature type="coiled-coil region" evidence="1">
    <location>
        <begin position="25"/>
        <end position="80"/>
    </location>
</feature>